<evidence type="ECO:0000259" key="4">
    <source>
        <dbReference type="Pfam" id="PF00496"/>
    </source>
</evidence>
<proteinExistence type="inferred from homology"/>
<evidence type="ECO:0000256" key="1">
    <source>
        <dbReference type="ARBA" id="ARBA00005695"/>
    </source>
</evidence>
<protein>
    <submittedName>
        <fullName evidence="5">ABC transporter substrate-binding protein</fullName>
    </submittedName>
</protein>
<dbReference type="Proteomes" id="UP001596391">
    <property type="component" value="Unassembled WGS sequence"/>
</dbReference>
<evidence type="ECO:0000256" key="2">
    <source>
        <dbReference type="ARBA" id="ARBA00022448"/>
    </source>
</evidence>
<dbReference type="PANTHER" id="PTHR30290:SF9">
    <property type="entry name" value="OLIGOPEPTIDE-BINDING PROTEIN APPA"/>
    <property type="match status" value="1"/>
</dbReference>
<dbReference type="CDD" id="cd00995">
    <property type="entry name" value="PBP2_NikA_DppA_OppA_like"/>
    <property type="match status" value="1"/>
</dbReference>
<keyword evidence="6" id="KW-1185">Reference proteome</keyword>
<dbReference type="Gene3D" id="3.10.105.10">
    <property type="entry name" value="Dipeptide-binding Protein, Domain 3"/>
    <property type="match status" value="1"/>
</dbReference>
<sequence>MYRRILRKAAVALTLLFLLVLWVIVRTRHAHHAATAKADTLVVAQSSDMESMEPDNLNSASSVNIANLLWGRLLTITAEGQVVPSMASSYTWNDAGNEITFHLRNDLHCGDGSRFTAQDVVYTLNRAADHSNGFYGNLPAFVYSAIGFEKAWANNDSDATVRVRAYSSQVPGMLSQAYMLCRKDYEHLAPAAAASHAYATGPYRMVEWARDDRIVLERNPQYTLVKAPFARVVFRIIPEASTRVAELLAGNLDVISNVPPDQVAAINTSGSAKVQAVNGTRRIFVGFNLSPKFSQTEGGAAIQKKAVRQALEYAVDVPTLCAQLLQHPCERMASPVQKEHTSVAAYPYDPDKAEHLLDAAGYPRKTDGVRFHLTLQGPRSRYLEDVNVAQAVAQYLGDVGVATTVEAMDFNSVFAPRARQHEVGELFLSGNGGALWSPLFDLSLFPTKLANTNTGEWDSKAWREDLHALEGVRDPAQETAIINHMQQVFRDEAPGSFCISNRTSMRMARALSFMRDAMSCST</sequence>
<dbReference type="Pfam" id="PF00496">
    <property type="entry name" value="SBP_bac_5"/>
    <property type="match status" value="1"/>
</dbReference>
<dbReference type="RefSeq" id="WP_390235487.1">
    <property type="nucleotide sequence ID" value="NZ_JBHSWI010000001.1"/>
</dbReference>
<comment type="caution">
    <text evidence="5">The sequence shown here is derived from an EMBL/GenBank/DDBJ whole genome shotgun (WGS) entry which is preliminary data.</text>
</comment>
<evidence type="ECO:0000256" key="3">
    <source>
        <dbReference type="ARBA" id="ARBA00022729"/>
    </source>
</evidence>
<dbReference type="InterPro" id="IPR039424">
    <property type="entry name" value="SBP_5"/>
</dbReference>
<accession>A0ABW1ZBM4</accession>
<keyword evidence="2" id="KW-0813">Transport</keyword>
<dbReference type="InterPro" id="IPR000914">
    <property type="entry name" value="SBP_5_dom"/>
</dbReference>
<name>A0ABW1ZBM4_9BACT</name>
<dbReference type="SUPFAM" id="SSF53850">
    <property type="entry name" value="Periplasmic binding protein-like II"/>
    <property type="match status" value="1"/>
</dbReference>
<organism evidence="5 6">
    <name type="scientific">Granulicella cerasi</name>
    <dbReference type="NCBI Taxonomy" id="741063"/>
    <lineage>
        <taxon>Bacteria</taxon>
        <taxon>Pseudomonadati</taxon>
        <taxon>Acidobacteriota</taxon>
        <taxon>Terriglobia</taxon>
        <taxon>Terriglobales</taxon>
        <taxon>Acidobacteriaceae</taxon>
        <taxon>Granulicella</taxon>
    </lineage>
</organism>
<reference evidence="6" key="1">
    <citation type="journal article" date="2019" name="Int. J. Syst. Evol. Microbiol.">
        <title>The Global Catalogue of Microorganisms (GCM) 10K type strain sequencing project: providing services to taxonomists for standard genome sequencing and annotation.</title>
        <authorList>
            <consortium name="The Broad Institute Genomics Platform"/>
            <consortium name="The Broad Institute Genome Sequencing Center for Infectious Disease"/>
            <person name="Wu L."/>
            <person name="Ma J."/>
        </authorList>
    </citation>
    <scope>NUCLEOTIDE SEQUENCE [LARGE SCALE GENOMIC DNA]</scope>
    <source>
        <strain evidence="6">CGMCC 1.16026</strain>
    </source>
</reference>
<dbReference type="EMBL" id="JBHSWI010000001">
    <property type="protein sequence ID" value="MFC6646494.1"/>
    <property type="molecule type" value="Genomic_DNA"/>
</dbReference>
<evidence type="ECO:0000313" key="5">
    <source>
        <dbReference type="EMBL" id="MFC6646494.1"/>
    </source>
</evidence>
<comment type="similarity">
    <text evidence="1">Belongs to the bacterial solute-binding protein 5 family.</text>
</comment>
<keyword evidence="3" id="KW-0732">Signal</keyword>
<dbReference type="Gene3D" id="3.90.76.10">
    <property type="entry name" value="Dipeptide-binding Protein, Domain 1"/>
    <property type="match status" value="1"/>
</dbReference>
<gene>
    <name evidence="5" type="ORF">ACFQBQ_13035</name>
</gene>
<evidence type="ECO:0000313" key="6">
    <source>
        <dbReference type="Proteomes" id="UP001596391"/>
    </source>
</evidence>
<dbReference type="Gene3D" id="3.40.190.10">
    <property type="entry name" value="Periplasmic binding protein-like II"/>
    <property type="match status" value="1"/>
</dbReference>
<dbReference type="PANTHER" id="PTHR30290">
    <property type="entry name" value="PERIPLASMIC BINDING COMPONENT OF ABC TRANSPORTER"/>
    <property type="match status" value="1"/>
</dbReference>
<dbReference type="InterPro" id="IPR030678">
    <property type="entry name" value="Peptide/Ni-bd"/>
</dbReference>
<feature type="domain" description="Solute-binding protein family 5" evidence="4">
    <location>
        <begin position="81"/>
        <end position="447"/>
    </location>
</feature>
<dbReference type="PIRSF" id="PIRSF002741">
    <property type="entry name" value="MppA"/>
    <property type="match status" value="1"/>
</dbReference>